<feature type="binding site" evidence="10">
    <location>
        <position position="31"/>
    </location>
    <ligand>
        <name>pyruvate</name>
        <dbReference type="ChEBI" id="CHEBI:15361"/>
    </ligand>
</feature>
<dbReference type="CDD" id="cd07034">
    <property type="entry name" value="TPP_PYR_PFOR_IOR-alpha_like"/>
    <property type="match status" value="1"/>
</dbReference>
<dbReference type="Proteomes" id="UP000671879">
    <property type="component" value="Chromosome"/>
</dbReference>
<evidence type="ECO:0000256" key="1">
    <source>
        <dbReference type="ARBA" id="ARBA00009032"/>
    </source>
</evidence>
<feature type="binding site" evidence="10">
    <location>
        <position position="848"/>
    </location>
    <ligand>
        <name>thiamine diphosphate</name>
        <dbReference type="ChEBI" id="CHEBI:58937"/>
    </ligand>
</feature>
<feature type="binding site" evidence="12">
    <location>
        <position position="823"/>
    </location>
    <ligand>
        <name>[4Fe-4S] cluster</name>
        <dbReference type="ChEBI" id="CHEBI:49883"/>
        <label>3</label>
    </ligand>
</feature>
<feature type="binding site" evidence="12">
    <location>
        <position position="690"/>
    </location>
    <ligand>
        <name>[4Fe-4S] cluster</name>
        <dbReference type="ChEBI" id="CHEBI:49883"/>
        <label>1</label>
    </ligand>
</feature>
<dbReference type="InterPro" id="IPR009014">
    <property type="entry name" value="Transketo_C/PFOR_II"/>
</dbReference>
<feature type="binding site" evidence="10">
    <location>
        <position position="64"/>
    </location>
    <ligand>
        <name>thiamine diphosphate</name>
        <dbReference type="ChEBI" id="CHEBI:58937"/>
    </ligand>
</feature>
<feature type="binding site" evidence="10">
    <location>
        <position position="114"/>
    </location>
    <ligand>
        <name>pyruvate</name>
        <dbReference type="ChEBI" id="CHEBI:15361"/>
    </ligand>
</feature>
<feature type="binding site" evidence="12">
    <location>
        <position position="752"/>
    </location>
    <ligand>
        <name>[4Fe-4S] cluster</name>
        <dbReference type="ChEBI" id="CHEBI:49883"/>
        <label>2</label>
    </ligand>
</feature>
<dbReference type="GO" id="GO:0030976">
    <property type="term" value="F:thiamine pyrophosphate binding"/>
    <property type="evidence" value="ECO:0007669"/>
    <property type="project" value="InterPro"/>
</dbReference>
<feature type="binding site" evidence="12">
    <location>
        <position position="696"/>
    </location>
    <ligand>
        <name>[4Fe-4S] cluster</name>
        <dbReference type="ChEBI" id="CHEBI:49883"/>
        <label>1</label>
    </ligand>
</feature>
<feature type="binding site" evidence="10">
    <location>
        <begin position="999"/>
        <end position="1004"/>
    </location>
    <ligand>
        <name>thiamine diphosphate</name>
        <dbReference type="ChEBI" id="CHEBI:58937"/>
    </ligand>
</feature>
<dbReference type="PROSITE" id="PS00198">
    <property type="entry name" value="4FE4S_FER_1"/>
    <property type="match status" value="1"/>
</dbReference>
<protein>
    <submittedName>
        <fullName evidence="14">Pyruvate:ferredoxin (Flavodoxin) oxidoreductase</fullName>
    </submittedName>
</protein>
<dbReference type="Pfam" id="PF10371">
    <property type="entry name" value="EKR"/>
    <property type="match status" value="1"/>
</dbReference>
<dbReference type="FunFam" id="3.40.50.920:FF:000007">
    <property type="entry name" value="Pyruvate:ferredoxin (Flavodoxin) oxidoreductase"/>
    <property type="match status" value="1"/>
</dbReference>
<keyword evidence="7 12" id="KW-0408">Iron</keyword>
<evidence type="ECO:0000313" key="15">
    <source>
        <dbReference type="Proteomes" id="UP000671879"/>
    </source>
</evidence>
<keyword evidence="15" id="KW-1185">Reference proteome</keyword>
<dbReference type="Gene3D" id="3.40.50.970">
    <property type="match status" value="2"/>
</dbReference>
<dbReference type="SMART" id="SM00890">
    <property type="entry name" value="EKR"/>
    <property type="match status" value="1"/>
</dbReference>
<dbReference type="FunFam" id="3.40.50.970:FF:000041">
    <property type="entry name" value="Pyruvate:ferredoxin (Flavodoxin) oxidoreductase"/>
    <property type="match status" value="1"/>
</dbReference>
<proteinExistence type="inferred from homology"/>
<keyword evidence="4 12" id="KW-0479">Metal-binding</keyword>
<dbReference type="GO" id="GO:0022900">
    <property type="term" value="P:electron transport chain"/>
    <property type="evidence" value="ECO:0007669"/>
    <property type="project" value="InterPro"/>
</dbReference>
<dbReference type="KEGG" id="aram:KAR29_10210"/>
<dbReference type="PANTHER" id="PTHR32154">
    <property type="entry name" value="PYRUVATE-FLAVODOXIN OXIDOREDUCTASE-RELATED"/>
    <property type="match status" value="1"/>
</dbReference>
<keyword evidence="6 9" id="KW-0560">Oxidoreductase</keyword>
<dbReference type="FunFam" id="3.30.70.20:FF:000022">
    <property type="entry name" value="Pyruvate:ferredoxin (Flavodoxin) oxidoreductase"/>
    <property type="match status" value="1"/>
</dbReference>
<evidence type="ECO:0000256" key="9">
    <source>
        <dbReference type="PIRNR" id="PIRNR000159"/>
    </source>
</evidence>
<evidence type="ECO:0000256" key="4">
    <source>
        <dbReference type="ARBA" id="ARBA00022723"/>
    </source>
</evidence>
<dbReference type="CDD" id="cd03377">
    <property type="entry name" value="TPP_PFOR_PNO"/>
    <property type="match status" value="1"/>
</dbReference>
<evidence type="ECO:0000256" key="3">
    <source>
        <dbReference type="ARBA" id="ARBA00022485"/>
    </source>
</evidence>
<feature type="site" description="Important for catalytic activity" evidence="11">
    <location>
        <position position="64"/>
    </location>
</feature>
<evidence type="ECO:0000256" key="11">
    <source>
        <dbReference type="PIRSR" id="PIRSR000159-2"/>
    </source>
</evidence>
<dbReference type="InterPro" id="IPR017896">
    <property type="entry name" value="4Fe4S_Fe-S-bd"/>
</dbReference>
<feature type="binding site" evidence="12">
    <location>
        <position position="820"/>
    </location>
    <ligand>
        <name>[4Fe-4S] cluster</name>
        <dbReference type="ChEBI" id="CHEBI:49883"/>
        <label>3</label>
    </ligand>
</feature>
<dbReference type="Pfam" id="PF01558">
    <property type="entry name" value="POR"/>
    <property type="match status" value="1"/>
</dbReference>
<keyword evidence="2 9" id="KW-0813">Transport</keyword>
<feature type="binding site" evidence="10">
    <location>
        <position position="825"/>
    </location>
    <ligand>
        <name>thiamine diphosphate</name>
        <dbReference type="ChEBI" id="CHEBI:58937"/>
    </ligand>
</feature>
<keyword evidence="5 9" id="KW-0249">Electron transport</keyword>
<dbReference type="AlphaFoldDB" id="A0A9Q7APC2"/>
<dbReference type="GO" id="GO:0006979">
    <property type="term" value="P:response to oxidative stress"/>
    <property type="evidence" value="ECO:0007669"/>
    <property type="project" value="TreeGrafter"/>
</dbReference>
<comment type="similarity">
    <text evidence="1 9">Belongs to the pyruvate:ferredoxin/flavodoxin oxidoreductase family.</text>
</comment>
<evidence type="ECO:0000256" key="2">
    <source>
        <dbReference type="ARBA" id="ARBA00022448"/>
    </source>
</evidence>
<dbReference type="SUPFAM" id="SSF54862">
    <property type="entry name" value="4Fe-4S ferredoxins"/>
    <property type="match status" value="1"/>
</dbReference>
<dbReference type="EMBL" id="CP072943">
    <property type="protein sequence ID" value="QTX31716.1"/>
    <property type="molecule type" value="Genomic_DNA"/>
</dbReference>
<dbReference type="Pfam" id="PF01855">
    <property type="entry name" value="POR_N"/>
    <property type="match status" value="1"/>
</dbReference>
<dbReference type="InterPro" id="IPR037112">
    <property type="entry name" value="Pyrv-flavodox_OxR_EKR_sf"/>
</dbReference>
<evidence type="ECO:0000256" key="10">
    <source>
        <dbReference type="PIRSR" id="PIRSR000159-1"/>
    </source>
</evidence>
<feature type="binding site" evidence="12">
    <location>
        <position position="746"/>
    </location>
    <ligand>
        <name>[4Fe-4S] cluster</name>
        <dbReference type="ChEBI" id="CHEBI:49883"/>
        <label>2</label>
    </ligand>
</feature>
<dbReference type="Gene3D" id="3.30.70.20">
    <property type="match status" value="1"/>
</dbReference>
<feature type="domain" description="4Fe-4S ferredoxin-type" evidence="13">
    <location>
        <begin position="681"/>
        <end position="710"/>
    </location>
</feature>
<dbReference type="GO" id="GO:0051539">
    <property type="term" value="F:4 iron, 4 sulfur cluster binding"/>
    <property type="evidence" value="ECO:0007669"/>
    <property type="project" value="UniProtKB-KW"/>
</dbReference>
<dbReference type="Gene3D" id="3.40.50.920">
    <property type="match status" value="1"/>
</dbReference>
<dbReference type="PROSITE" id="PS51379">
    <property type="entry name" value="4FE4S_FER_2"/>
    <property type="match status" value="2"/>
</dbReference>
<accession>A0A9Q7APC2</accession>
<feature type="binding site" evidence="12">
    <location>
        <position position="848"/>
    </location>
    <ligand>
        <name>[4Fe-4S] cluster</name>
        <dbReference type="ChEBI" id="CHEBI:49883"/>
        <label>3</label>
    </ligand>
</feature>
<organism evidence="14 15">
    <name type="scientific">Aminithiophilus ramosus</name>
    <dbReference type="NCBI Taxonomy" id="3029084"/>
    <lineage>
        <taxon>Bacteria</taxon>
        <taxon>Thermotogati</taxon>
        <taxon>Synergistota</taxon>
        <taxon>Synergistia</taxon>
        <taxon>Synergistales</taxon>
        <taxon>Aminithiophilaceae</taxon>
        <taxon>Aminithiophilus</taxon>
    </lineage>
</organism>
<dbReference type="Pfam" id="PF17147">
    <property type="entry name" value="PFOR_II"/>
    <property type="match status" value="1"/>
</dbReference>
<dbReference type="InterPro" id="IPR002869">
    <property type="entry name" value="Pyrv_flavodox_OxRed_cen"/>
</dbReference>
<dbReference type="InterPro" id="IPR011895">
    <property type="entry name" value="Pyrv_flavodox_OxRed"/>
</dbReference>
<name>A0A9Q7APC2_9BACT</name>
<evidence type="ECO:0000256" key="8">
    <source>
        <dbReference type="ARBA" id="ARBA00023014"/>
    </source>
</evidence>
<feature type="domain" description="4Fe-4S ferredoxin-type" evidence="13">
    <location>
        <begin position="737"/>
        <end position="766"/>
    </location>
</feature>
<dbReference type="Pfam" id="PF02775">
    <property type="entry name" value="TPP_enzyme_C"/>
    <property type="match status" value="1"/>
</dbReference>
<evidence type="ECO:0000256" key="6">
    <source>
        <dbReference type="ARBA" id="ARBA00023002"/>
    </source>
</evidence>
<feature type="site" description="Important for catalytic activity" evidence="11">
    <location>
        <position position="31"/>
    </location>
</feature>
<dbReference type="GO" id="GO:0016903">
    <property type="term" value="F:oxidoreductase activity, acting on the aldehyde or oxo group of donors"/>
    <property type="evidence" value="ECO:0007669"/>
    <property type="project" value="InterPro"/>
</dbReference>
<feature type="binding site" evidence="12">
    <location>
        <position position="1079"/>
    </location>
    <ligand>
        <name>[4Fe-4S] cluster</name>
        <dbReference type="ChEBI" id="CHEBI:49883"/>
        <label>3</label>
    </ligand>
</feature>
<evidence type="ECO:0000256" key="7">
    <source>
        <dbReference type="ARBA" id="ARBA00023004"/>
    </source>
</evidence>
<reference evidence="15" key="1">
    <citation type="submission" date="2021-04" db="EMBL/GenBank/DDBJ databases">
        <title>A novel Synergistetes isolate from a pyrite-forming mixed culture.</title>
        <authorList>
            <person name="Bunk B."/>
            <person name="Sproer C."/>
            <person name="Spring S."/>
            <person name="Pester M."/>
        </authorList>
    </citation>
    <scope>NUCLEOTIDE SEQUENCE [LARGE SCALE GENOMIC DNA]</scope>
    <source>
        <strain evidence="15">J.5.4.2-T.3.5.2</strain>
    </source>
</reference>
<feature type="binding site" evidence="12">
    <location>
        <position position="700"/>
    </location>
    <ligand>
        <name>[4Fe-4S] cluster</name>
        <dbReference type="ChEBI" id="CHEBI:49883"/>
        <label>2</label>
    </ligand>
</feature>
<dbReference type="InterPro" id="IPR019456">
    <property type="entry name" value="Pyrv-flavodox_OxRtase_EKR"/>
</dbReference>
<dbReference type="Gene3D" id="3.40.920.10">
    <property type="entry name" value="Pyruvate-ferredoxin oxidoreductase, PFOR, domain III"/>
    <property type="match status" value="1"/>
</dbReference>
<evidence type="ECO:0000313" key="14">
    <source>
        <dbReference type="EMBL" id="QTX31716.1"/>
    </source>
</evidence>
<feature type="site" description="Important for catalytic activity" evidence="11">
    <location>
        <position position="114"/>
    </location>
</feature>
<keyword evidence="14" id="KW-0670">Pyruvate</keyword>
<feature type="binding site" evidence="12">
    <location>
        <position position="749"/>
    </location>
    <ligand>
        <name>[4Fe-4S] cluster</name>
        <dbReference type="ChEBI" id="CHEBI:49883"/>
        <label>2</label>
    </ligand>
</feature>
<keyword evidence="3 12" id="KW-0004">4Fe-4S</keyword>
<dbReference type="SUPFAM" id="SSF52518">
    <property type="entry name" value="Thiamin diphosphate-binding fold (THDP-binding)"/>
    <property type="match status" value="2"/>
</dbReference>
<feature type="site" description="Important for catalytic activity" evidence="11">
    <location>
        <position position="1004"/>
    </location>
</feature>
<dbReference type="PIRSF" id="PIRSF000159">
    <property type="entry name" value="NifJ"/>
    <property type="match status" value="1"/>
</dbReference>
<evidence type="ECO:0000256" key="12">
    <source>
        <dbReference type="PIRSR" id="PIRSR000159-50"/>
    </source>
</evidence>
<sequence length="1178" mass="128627">MTRQKVMIDGNEAAAYSAHLTNEVIAIYPITPSSNMGEWADQWSSEGRTNIWGTVPSVVEMQSEGGAAGALHGALQAGSLGTTFTASQGLLLMIPNMYKIAGELTSTVIHVAARTVASHALSIFGDHGDVMAVRQTGFALLASGSVQEAMDMALIAQTATLSSRVPFVHFFDGFRTSHEVAKVEQLTAEDARAMIDDGLVQAHRERALTPDRPRIRGTAQNPDYYFQAREASNPWYEACPGHVQAAMDRFASVVGRSYHLFDYVGASDAERVVILMGSGAETAHETVEHLMKAGEKVGVVKVRLYRPFSATHLLAALPSSVRSVAVLDRTKEPGSQGEPLYLDVKAALSDGRPSVRLIGGRYGLSSKDFTPAMVKAVLDELKKEQPQQPFVVGIDDDQTHLSLAYDSAYSTEDEKTVRCLFWGIGSDGTVGANKNSIKIIGDDTDNYAQGYFVYDSKKSGGLTVSHLRFGPKELRSSYLIGQANFIACHVFTYVEKYRLLAQAASGSTFLLNSIYGPEDVWDRLPRELQKEIIDKQIRFYVIDAYKVAHETGMGVRINTVMQTCFFAISGILPQDEAIEAIKRSIKKTYGNKGEAIVKKNYACVDASVANLHEVKIPKEVTSSFAMKPAVPAEAPEFVRTVLGPMLANEGDSLTVKDVALTADGTFPTGTTQWEKRNIAMEIPQWDPETCIQCGKCVLVCPHAVIRSKVYDGALLKGAPATFKSTEAKWPAFKDKKYTVQISPEDCTGCGLCVQNCPARSKKEEGRKAINMVSQPPLRESEKANWTYFLSLPDMDRGQLNLGTVKDIQLLRPLFEFSGACAGCGETPYVKLLSQLFGDRALIANATGCSSIYGGNLPTTPWTSDGEGRGPSWSNSLFEDNAEFGMGMRLALDKQLQYALELLEGQKEIVGQSLVADLVGADQSDEKGIAAQRERVARLKANLAGREEAKAKDLLSLADVLVRKNVWILGGDGWAYDIGYGGLDHVLASGRNVNVLVLDTEVYSNTGGQMSKSTPMGAVAKFAAGGKPAMKKDLALMAMAYGNVYVARVALGASDAQVVKAFREAESYDGPSIIIAYAHCIAHGIELKNGLEQQKKAVASGHWITMRYDPRRREEGKNPLTLDNKEPSLPLEDYIYGENRYRILQRAHPEEAARLLERARAENAYRWKLYRHMAAMADV</sequence>
<evidence type="ECO:0000259" key="13">
    <source>
        <dbReference type="PROSITE" id="PS51379"/>
    </source>
</evidence>
<dbReference type="SUPFAM" id="SSF53323">
    <property type="entry name" value="Pyruvate-ferredoxin oxidoreductase, PFOR, domain III"/>
    <property type="match status" value="1"/>
</dbReference>
<feature type="binding site" evidence="10">
    <location>
        <begin position="970"/>
        <end position="973"/>
    </location>
    <ligand>
        <name>thiamine diphosphate</name>
        <dbReference type="ChEBI" id="CHEBI:58937"/>
    </ligand>
</feature>
<evidence type="ECO:0000256" key="5">
    <source>
        <dbReference type="ARBA" id="ARBA00022982"/>
    </source>
</evidence>
<dbReference type="InterPro" id="IPR019752">
    <property type="entry name" value="Pyrv/ketoisovalerate_OxRed_cat"/>
</dbReference>
<dbReference type="Pfam" id="PF12838">
    <property type="entry name" value="Fer4_7"/>
    <property type="match status" value="1"/>
</dbReference>
<dbReference type="Gene3D" id="4.10.780.10">
    <property type="entry name" value="Pyruvate-flavodoxin oxidoreductase, EKR domain"/>
    <property type="match status" value="1"/>
</dbReference>
<gene>
    <name evidence="14" type="primary">nifJ</name>
    <name evidence="14" type="ORF">KAR29_10210</name>
</gene>
<dbReference type="NCBIfam" id="TIGR02176">
    <property type="entry name" value="pyruv_ox_red"/>
    <property type="match status" value="1"/>
</dbReference>
<dbReference type="GO" id="GO:0005506">
    <property type="term" value="F:iron ion binding"/>
    <property type="evidence" value="ECO:0007669"/>
    <property type="project" value="InterPro"/>
</dbReference>
<keyword evidence="8 12" id="KW-0411">Iron-sulfur</keyword>
<dbReference type="RefSeq" id="WP_274372891.1">
    <property type="nucleotide sequence ID" value="NZ_CP072943.1"/>
</dbReference>
<dbReference type="InterPro" id="IPR011766">
    <property type="entry name" value="TPP_enzyme_TPP-bd"/>
</dbReference>
<dbReference type="InterPro" id="IPR017900">
    <property type="entry name" value="4Fe4S_Fe_S_CS"/>
</dbReference>
<dbReference type="PANTHER" id="PTHR32154:SF0">
    <property type="entry name" value="PYRUVATE-FLAVODOXIN OXIDOREDUCTASE-RELATED"/>
    <property type="match status" value="1"/>
</dbReference>
<comment type="cofactor">
    <cofactor evidence="12">
        <name>[4Fe-4S] cluster</name>
        <dbReference type="ChEBI" id="CHEBI:49883"/>
    </cofactor>
    <text evidence="12">Binds 3 [4Fe-4S] clusters per subunit.</text>
</comment>
<dbReference type="FunFam" id="3.40.920.10:FF:000001">
    <property type="entry name" value="Pyruvate:ferredoxin (Flavodoxin) oxidoreductase"/>
    <property type="match status" value="1"/>
</dbReference>
<dbReference type="SUPFAM" id="SSF52922">
    <property type="entry name" value="TK C-terminal domain-like"/>
    <property type="match status" value="1"/>
</dbReference>
<dbReference type="InterPro" id="IPR002880">
    <property type="entry name" value="Pyrv_Fd/Flavodoxin_OxRdtase_N"/>
</dbReference>
<dbReference type="FunFam" id="3.40.50.970:FF:000012">
    <property type="entry name" value="Pyruvate:ferredoxin (Flavodoxin) oxidoreductase"/>
    <property type="match status" value="1"/>
</dbReference>
<feature type="binding site" evidence="12">
    <location>
        <position position="756"/>
    </location>
    <ligand>
        <name>[4Fe-4S] cluster</name>
        <dbReference type="ChEBI" id="CHEBI:49883"/>
        <label>1</label>
    </ligand>
</feature>
<feature type="binding site" evidence="12">
    <location>
        <position position="693"/>
    </location>
    <ligand>
        <name>[4Fe-4S] cluster</name>
        <dbReference type="ChEBI" id="CHEBI:49883"/>
        <label>1</label>
    </ligand>
</feature>
<dbReference type="InterPro" id="IPR029061">
    <property type="entry name" value="THDP-binding"/>
</dbReference>
<dbReference type="InterPro" id="IPR033412">
    <property type="entry name" value="PFOR_II"/>
</dbReference>
<dbReference type="InterPro" id="IPR050722">
    <property type="entry name" value="Pyruvate:ferred/Flavod_OxRd"/>
</dbReference>